<organism evidence="1 2">
    <name type="scientific">Neurospora hispaniola</name>
    <dbReference type="NCBI Taxonomy" id="588809"/>
    <lineage>
        <taxon>Eukaryota</taxon>
        <taxon>Fungi</taxon>
        <taxon>Dikarya</taxon>
        <taxon>Ascomycota</taxon>
        <taxon>Pezizomycotina</taxon>
        <taxon>Sordariomycetes</taxon>
        <taxon>Sordariomycetidae</taxon>
        <taxon>Sordariales</taxon>
        <taxon>Sordariaceae</taxon>
        <taxon>Neurospora</taxon>
    </lineage>
</organism>
<protein>
    <submittedName>
        <fullName evidence="1">Uncharacterized protein</fullName>
    </submittedName>
</protein>
<comment type="caution">
    <text evidence="1">The sequence shown here is derived from an EMBL/GenBank/DDBJ whole genome shotgun (WGS) entry which is preliminary data.</text>
</comment>
<evidence type="ECO:0000313" key="1">
    <source>
        <dbReference type="EMBL" id="KAK3486147.1"/>
    </source>
</evidence>
<dbReference type="EMBL" id="JAULSX010000009">
    <property type="protein sequence ID" value="KAK3486147.1"/>
    <property type="molecule type" value="Genomic_DNA"/>
</dbReference>
<dbReference type="AlphaFoldDB" id="A0AAJ0HZW9"/>
<reference evidence="1 2" key="1">
    <citation type="journal article" date="2023" name="Mol. Phylogenet. Evol.">
        <title>Genome-scale phylogeny and comparative genomics of the fungal order Sordariales.</title>
        <authorList>
            <person name="Hensen N."/>
            <person name="Bonometti L."/>
            <person name="Westerberg I."/>
            <person name="Brannstrom I.O."/>
            <person name="Guillou S."/>
            <person name="Cros-Aarteil S."/>
            <person name="Calhoun S."/>
            <person name="Haridas S."/>
            <person name="Kuo A."/>
            <person name="Mondo S."/>
            <person name="Pangilinan J."/>
            <person name="Riley R."/>
            <person name="LaButti K."/>
            <person name="Andreopoulos B."/>
            <person name="Lipzen A."/>
            <person name="Chen C."/>
            <person name="Yan M."/>
            <person name="Daum C."/>
            <person name="Ng V."/>
            <person name="Clum A."/>
            <person name="Steindorff A."/>
            <person name="Ohm R.A."/>
            <person name="Martin F."/>
            <person name="Silar P."/>
            <person name="Natvig D.O."/>
            <person name="Lalanne C."/>
            <person name="Gautier V."/>
            <person name="Ament-Velasquez S.L."/>
            <person name="Kruys A."/>
            <person name="Hutchinson M.I."/>
            <person name="Powell A.J."/>
            <person name="Barry K."/>
            <person name="Miller A.N."/>
            <person name="Grigoriev I.V."/>
            <person name="Debuchy R."/>
            <person name="Gladieux P."/>
            <person name="Hiltunen Thoren M."/>
            <person name="Johannesson H."/>
        </authorList>
    </citation>
    <scope>NUCLEOTIDE SEQUENCE [LARGE SCALE GENOMIC DNA]</scope>
    <source>
        <strain evidence="1 2">FGSC 10403</strain>
    </source>
</reference>
<keyword evidence="2" id="KW-1185">Reference proteome</keyword>
<name>A0AAJ0HZW9_9PEZI</name>
<proteinExistence type="predicted"/>
<gene>
    <name evidence="1" type="ORF">B0T23DRAFT_408200</name>
</gene>
<dbReference type="RefSeq" id="XP_062688910.1">
    <property type="nucleotide sequence ID" value="XM_062839267.1"/>
</dbReference>
<dbReference type="Proteomes" id="UP001285908">
    <property type="component" value="Unassembled WGS sequence"/>
</dbReference>
<dbReference type="GeneID" id="87876889"/>
<evidence type="ECO:0000313" key="2">
    <source>
        <dbReference type="Proteomes" id="UP001285908"/>
    </source>
</evidence>
<sequence length="104" mass="10459">MTIDCVTVSTVTAGCTCANPPMTVYQSWGCEKGCDALPSGCKTLYEVVSEAGKCSGGNGTAAAAASSTVMSFSSGGPLGPVKPTISGPISINAAGRQAMPFRFW</sequence>
<accession>A0AAJ0HZW9</accession>